<sequence length="679" mass="71474">MDVAAPLLTEAPTPGDASRADAPRSTGPVARLQGLDVSLERNGVRSQILHGIDLEIGRGEIVGVVGESGSGKSVMSMALLGLLPESSRPRIDGTLEVAGLDLRTASPQEVRAARRTRLGVVFQDPMTSLNPTMHVGTQVAEKAGSRDEAIRLMRAVGIPQPERRYRCYPHELSGGLRQRVMIAMAVAGDPELIVADEPTTALDVTVQAQVLALLSGMRDQLGCSLVFITHDLGVAAQVADRIVVMYKGRIVESGTTREVLESPRHPYTLGLLGSRLSLDCDRTRPLWALPAEAAGAAPAAGGCAFASRCRFAVDACATTAPALVPLTVAPGDPQSAHAAACLRVAELAGEASAPVPLPPLPPLPVPDRAAPVVQAADLECTFAVRDERGRRARLAALRGVTFDLQPGESVAIVGESGSGKSTLLRVAGGLERRFTGSLRGPHGTDVQMVFQDAGSSLTPWLTVREVLHERLPGGTPREVREEKALAILDRVGLPAAVLDALPGELSGGQRQRVALARATIVPPQVLLCDEPTSALDVSVAATVLNLVNQLRRDLGIAVMFVTHDLAVARIVGDRIAVMYLGRIVEVGRAEDVIAHPRHPYTRNLVAAVPQPGRTAEPLAGEPASALDPPTGCAFHPRCPVALPECASTVVGVQLAAVGDRPTSDVTLRHEVACVRRGEF</sequence>
<dbReference type="Gene3D" id="3.40.50.300">
    <property type="entry name" value="P-loop containing nucleotide triphosphate hydrolases"/>
    <property type="match status" value="2"/>
</dbReference>
<evidence type="ECO:0000256" key="1">
    <source>
        <dbReference type="ARBA" id="ARBA00004202"/>
    </source>
</evidence>
<evidence type="ECO:0000313" key="11">
    <source>
        <dbReference type="Proteomes" id="UP000679335"/>
    </source>
</evidence>
<dbReference type="InterPro" id="IPR050388">
    <property type="entry name" value="ABC_Ni/Peptide_Import"/>
</dbReference>
<dbReference type="SMART" id="SM00382">
    <property type="entry name" value="AAA"/>
    <property type="match status" value="2"/>
</dbReference>
<gene>
    <name evidence="10" type="ORF">KKR89_02175</name>
</gene>
<evidence type="ECO:0000256" key="8">
    <source>
        <dbReference type="SAM" id="MobiDB-lite"/>
    </source>
</evidence>
<dbReference type="PANTHER" id="PTHR43297">
    <property type="entry name" value="OLIGOPEPTIDE TRANSPORT ATP-BINDING PROTEIN APPD"/>
    <property type="match status" value="1"/>
</dbReference>
<dbReference type="EMBL" id="CP076023">
    <property type="protein sequence ID" value="QWC16506.1"/>
    <property type="molecule type" value="Genomic_DNA"/>
</dbReference>
<reference evidence="10 11" key="1">
    <citation type="submission" date="2021-05" db="EMBL/GenBank/DDBJ databases">
        <title>Novel species in genus Cellulomonas.</title>
        <authorList>
            <person name="Zhang G."/>
        </authorList>
    </citation>
    <scope>NUCLEOTIDE SEQUENCE [LARGE SCALE GENOMIC DNA]</scope>
    <source>
        <strain evidence="11">zg-ZUI157</strain>
    </source>
</reference>
<evidence type="ECO:0000259" key="9">
    <source>
        <dbReference type="PROSITE" id="PS50893"/>
    </source>
</evidence>
<keyword evidence="7" id="KW-0472">Membrane</keyword>
<keyword evidence="10" id="KW-0418">Kinase</keyword>
<dbReference type="Pfam" id="PF00005">
    <property type="entry name" value="ABC_tran"/>
    <property type="match status" value="2"/>
</dbReference>
<keyword evidence="5" id="KW-0547">Nucleotide-binding</keyword>
<dbReference type="NCBIfam" id="TIGR01727">
    <property type="entry name" value="oligo_HPY"/>
    <property type="match status" value="2"/>
</dbReference>
<evidence type="ECO:0000256" key="5">
    <source>
        <dbReference type="ARBA" id="ARBA00022741"/>
    </source>
</evidence>
<dbReference type="PANTHER" id="PTHR43297:SF2">
    <property type="entry name" value="DIPEPTIDE TRANSPORT ATP-BINDING PROTEIN DPPD"/>
    <property type="match status" value="1"/>
</dbReference>
<dbReference type="InterPro" id="IPR017871">
    <property type="entry name" value="ABC_transporter-like_CS"/>
</dbReference>
<comment type="similarity">
    <text evidence="2">Belongs to the ABC transporter superfamily.</text>
</comment>
<dbReference type="SUPFAM" id="SSF52540">
    <property type="entry name" value="P-loop containing nucleoside triphosphate hydrolases"/>
    <property type="match status" value="2"/>
</dbReference>
<evidence type="ECO:0000256" key="7">
    <source>
        <dbReference type="ARBA" id="ARBA00023136"/>
    </source>
</evidence>
<evidence type="ECO:0000256" key="3">
    <source>
        <dbReference type="ARBA" id="ARBA00022448"/>
    </source>
</evidence>
<feature type="domain" description="ABC transporter" evidence="9">
    <location>
        <begin position="373"/>
        <end position="605"/>
    </location>
</feature>
<keyword evidence="3" id="KW-0813">Transport</keyword>
<feature type="region of interest" description="Disordered" evidence="8">
    <location>
        <begin position="1"/>
        <end position="27"/>
    </location>
</feature>
<keyword evidence="10" id="KW-0808">Transferase</keyword>
<dbReference type="GO" id="GO:0005524">
    <property type="term" value="F:ATP binding"/>
    <property type="evidence" value="ECO:0007669"/>
    <property type="project" value="UniProtKB-KW"/>
</dbReference>
<name>A0ABX8GLV4_9CELL</name>
<protein>
    <submittedName>
        <fullName evidence="10">ABC transporter ATP-binding protein</fullName>
    </submittedName>
</protein>
<dbReference type="PROSITE" id="PS50893">
    <property type="entry name" value="ABC_TRANSPORTER_2"/>
    <property type="match status" value="2"/>
</dbReference>
<proteinExistence type="inferred from homology"/>
<feature type="domain" description="ABC transporter" evidence="9">
    <location>
        <begin position="32"/>
        <end position="272"/>
    </location>
</feature>
<dbReference type="NCBIfam" id="NF008453">
    <property type="entry name" value="PRK11308.1"/>
    <property type="match status" value="2"/>
</dbReference>
<dbReference type="InterPro" id="IPR013563">
    <property type="entry name" value="Oligopep_ABC_C"/>
</dbReference>
<comment type="subcellular location">
    <subcellularLocation>
        <location evidence="1">Cell membrane</location>
        <topology evidence="1">Peripheral membrane protein</topology>
    </subcellularLocation>
</comment>
<dbReference type="RefSeq" id="WP_208197069.1">
    <property type="nucleotide sequence ID" value="NZ_JAGFBO010000003.1"/>
</dbReference>
<keyword evidence="4" id="KW-1003">Cell membrane</keyword>
<dbReference type="PROSITE" id="PS00211">
    <property type="entry name" value="ABC_TRANSPORTER_1"/>
    <property type="match status" value="1"/>
</dbReference>
<organism evidence="10 11">
    <name type="scientific">Cellulomonas dongxiuzhuiae</name>
    <dbReference type="NCBI Taxonomy" id="2819979"/>
    <lineage>
        <taxon>Bacteria</taxon>
        <taxon>Bacillati</taxon>
        <taxon>Actinomycetota</taxon>
        <taxon>Actinomycetes</taxon>
        <taxon>Micrococcales</taxon>
        <taxon>Cellulomonadaceae</taxon>
        <taxon>Cellulomonas</taxon>
    </lineage>
</organism>
<evidence type="ECO:0000256" key="4">
    <source>
        <dbReference type="ARBA" id="ARBA00022475"/>
    </source>
</evidence>
<dbReference type="Proteomes" id="UP000679335">
    <property type="component" value="Chromosome"/>
</dbReference>
<keyword evidence="6 10" id="KW-0067">ATP-binding</keyword>
<evidence type="ECO:0000256" key="2">
    <source>
        <dbReference type="ARBA" id="ARBA00005417"/>
    </source>
</evidence>
<evidence type="ECO:0000256" key="6">
    <source>
        <dbReference type="ARBA" id="ARBA00022840"/>
    </source>
</evidence>
<accession>A0ABX8GLV4</accession>
<dbReference type="InterPro" id="IPR003439">
    <property type="entry name" value="ABC_transporter-like_ATP-bd"/>
</dbReference>
<dbReference type="InterPro" id="IPR027417">
    <property type="entry name" value="P-loop_NTPase"/>
</dbReference>
<dbReference type="GO" id="GO:0016301">
    <property type="term" value="F:kinase activity"/>
    <property type="evidence" value="ECO:0007669"/>
    <property type="project" value="UniProtKB-KW"/>
</dbReference>
<dbReference type="CDD" id="cd03257">
    <property type="entry name" value="ABC_NikE_OppD_transporters"/>
    <property type="match status" value="2"/>
</dbReference>
<dbReference type="InterPro" id="IPR003593">
    <property type="entry name" value="AAA+_ATPase"/>
</dbReference>
<dbReference type="Pfam" id="PF08352">
    <property type="entry name" value="oligo_HPY"/>
    <property type="match status" value="2"/>
</dbReference>
<evidence type="ECO:0000313" key="10">
    <source>
        <dbReference type="EMBL" id="QWC16506.1"/>
    </source>
</evidence>
<keyword evidence="11" id="KW-1185">Reference proteome</keyword>